<sequence length="131" mass="14842">MGEASQENMRFTHCLFIMGLFCVTTFSCYSEIDPTALGQADPHCWASSSASLLEMRKPRVSDSVSGFWDFMIFLKSSENSKHGALFWDLAQLFLDIYLDCVVSRTHGLGKRQLTETQKKMAVLSSWLTRSK</sequence>
<dbReference type="Ensembl" id="ENSSMRT00000030791.1">
    <property type="protein sequence ID" value="ENSSMRP00000026332.1"/>
    <property type="gene ID" value="ENSSMRG00000020332.1"/>
</dbReference>
<evidence type="ECO:0000256" key="1">
    <source>
        <dbReference type="SAM" id="SignalP"/>
    </source>
</evidence>
<dbReference type="GeneTree" id="ENSGT00390000015769"/>
<name>A0A8D0E5A3_SALMN</name>
<protein>
    <submittedName>
        <fullName evidence="2">Family with sequence similarity 237 member A</fullName>
    </submittedName>
</protein>
<feature type="chain" id="PRO_5034815051" evidence="1">
    <location>
        <begin position="31"/>
        <end position="131"/>
    </location>
</feature>
<dbReference type="PANTHER" id="PTHR36690:SF2">
    <property type="entry name" value="PROTEIN FAM237A"/>
    <property type="match status" value="1"/>
</dbReference>
<dbReference type="OMA" id="CTMRLTC"/>
<reference evidence="2" key="1">
    <citation type="submission" date="2025-08" db="UniProtKB">
        <authorList>
            <consortium name="Ensembl"/>
        </authorList>
    </citation>
    <scope>IDENTIFICATION</scope>
</reference>
<accession>A0A8D0E5A3</accession>
<evidence type="ECO:0000313" key="3">
    <source>
        <dbReference type="Proteomes" id="UP000694421"/>
    </source>
</evidence>
<dbReference type="AlphaFoldDB" id="A0A8D0E5A3"/>
<dbReference type="InterPro" id="IPR040439">
    <property type="entry name" value="FAM237A/B"/>
</dbReference>
<keyword evidence="1" id="KW-0732">Signal</keyword>
<dbReference type="PANTHER" id="PTHR36690">
    <property type="entry name" value="PROTEIN FAM237A"/>
    <property type="match status" value="1"/>
</dbReference>
<proteinExistence type="predicted"/>
<organism evidence="2 3">
    <name type="scientific">Salvator merianae</name>
    <name type="common">Argentine black and white tegu</name>
    <name type="synonym">Tupinambis merianae</name>
    <dbReference type="NCBI Taxonomy" id="96440"/>
    <lineage>
        <taxon>Eukaryota</taxon>
        <taxon>Metazoa</taxon>
        <taxon>Chordata</taxon>
        <taxon>Craniata</taxon>
        <taxon>Vertebrata</taxon>
        <taxon>Euteleostomi</taxon>
        <taxon>Lepidosauria</taxon>
        <taxon>Squamata</taxon>
        <taxon>Bifurcata</taxon>
        <taxon>Unidentata</taxon>
        <taxon>Episquamata</taxon>
        <taxon>Laterata</taxon>
        <taxon>Teiioidea</taxon>
        <taxon>Teiidae</taxon>
        <taxon>Salvator</taxon>
    </lineage>
</organism>
<feature type="signal peptide" evidence="1">
    <location>
        <begin position="1"/>
        <end position="30"/>
    </location>
</feature>
<reference evidence="2" key="2">
    <citation type="submission" date="2025-09" db="UniProtKB">
        <authorList>
            <consortium name="Ensembl"/>
        </authorList>
    </citation>
    <scope>IDENTIFICATION</scope>
</reference>
<keyword evidence="3" id="KW-1185">Reference proteome</keyword>
<dbReference type="Proteomes" id="UP000694421">
    <property type="component" value="Unplaced"/>
</dbReference>
<evidence type="ECO:0000313" key="2">
    <source>
        <dbReference type="Ensembl" id="ENSSMRP00000026332.1"/>
    </source>
</evidence>